<protein>
    <submittedName>
        <fullName evidence="1">Uncharacterized protein</fullName>
    </submittedName>
</protein>
<accession>A0A3R9QLZ5</accession>
<reference evidence="1 2" key="1">
    <citation type="submission" date="2018-10" db="EMBL/GenBank/DDBJ databases">
        <title>Draft genome sequence of Bacillus salarius IM0101, isolated from a hypersaline soil in Inner Mongolia, China.</title>
        <authorList>
            <person name="Yamprayoonswat W."/>
            <person name="Boonvisut S."/>
            <person name="Jumpathong W."/>
            <person name="Sittihan S."/>
            <person name="Ruangsuj P."/>
            <person name="Wanthongcharoen S."/>
            <person name="Thongpramul N."/>
            <person name="Pimmason S."/>
            <person name="Yu B."/>
            <person name="Yasawong M."/>
        </authorList>
    </citation>
    <scope>NUCLEOTIDE SEQUENCE [LARGE SCALE GENOMIC DNA]</scope>
    <source>
        <strain evidence="1 2">IM0101</strain>
    </source>
</reference>
<dbReference type="OrthoDB" id="2967851at2"/>
<sequence>MILDESTYFEETTGRATEPVFSLLKPEPLLDHHPTLGWTLKNKNETVAIGVKIEKYAEKS</sequence>
<dbReference type="Proteomes" id="UP000275076">
    <property type="component" value="Unassembled WGS sequence"/>
</dbReference>
<proteinExistence type="predicted"/>
<gene>
    <name evidence="1" type="ORF">D7Z54_11705</name>
</gene>
<evidence type="ECO:0000313" key="1">
    <source>
        <dbReference type="EMBL" id="RSL33282.1"/>
    </source>
</evidence>
<dbReference type="AlphaFoldDB" id="A0A3R9QLZ5"/>
<organism evidence="1 2">
    <name type="scientific">Salibacterium salarium</name>
    <dbReference type="NCBI Taxonomy" id="284579"/>
    <lineage>
        <taxon>Bacteria</taxon>
        <taxon>Bacillati</taxon>
        <taxon>Bacillota</taxon>
        <taxon>Bacilli</taxon>
        <taxon>Bacillales</taxon>
        <taxon>Bacillaceae</taxon>
    </lineage>
</organism>
<name>A0A3R9QLZ5_9BACI</name>
<keyword evidence="2" id="KW-1185">Reference proteome</keyword>
<comment type="caution">
    <text evidence="1">The sequence shown here is derived from an EMBL/GenBank/DDBJ whole genome shotgun (WGS) entry which is preliminary data.</text>
</comment>
<evidence type="ECO:0000313" key="2">
    <source>
        <dbReference type="Proteomes" id="UP000275076"/>
    </source>
</evidence>
<dbReference type="EMBL" id="RBVX01000009">
    <property type="protein sequence ID" value="RSL33282.1"/>
    <property type="molecule type" value="Genomic_DNA"/>
</dbReference>
<dbReference type="RefSeq" id="WP_125556039.1">
    <property type="nucleotide sequence ID" value="NZ_RBVX01000009.1"/>
</dbReference>